<proteinExistence type="predicted"/>
<dbReference type="eggNOG" id="ENOG5032Z6R">
    <property type="taxonomic scope" value="Bacteria"/>
</dbReference>
<evidence type="ECO:0000256" key="1">
    <source>
        <dbReference type="SAM" id="MobiDB-lite"/>
    </source>
</evidence>
<sequence length="65" mass="7135">MLTQAKAFTRQTFNPIAFMGALDVFLGDGETDTGMPQRIQAAENSDLRRASPLRLLEDESEMSGS</sequence>
<organism evidence="2 3">
    <name type="scientific">Pluralibacter gergoviae</name>
    <name type="common">Enterobacter gergoviae</name>
    <dbReference type="NCBI Taxonomy" id="61647"/>
    <lineage>
        <taxon>Bacteria</taxon>
        <taxon>Pseudomonadati</taxon>
        <taxon>Pseudomonadota</taxon>
        <taxon>Gammaproteobacteria</taxon>
        <taxon>Enterobacterales</taxon>
        <taxon>Enterobacteriaceae</taxon>
        <taxon>Pluralibacter</taxon>
    </lineage>
</organism>
<dbReference type="EMBL" id="LDZF01000018">
    <property type="protein sequence ID" value="KMK12440.1"/>
    <property type="molecule type" value="Genomic_DNA"/>
</dbReference>
<accession>A0A089PHA4</accession>
<gene>
    <name evidence="2" type="ORF">ABW06_16600</name>
</gene>
<keyword evidence="3" id="KW-1185">Reference proteome</keyword>
<dbReference type="KEGG" id="pge:LG71_04160"/>
<comment type="caution">
    <text evidence="2">The sequence shown here is derived from an EMBL/GenBank/DDBJ whole genome shotgun (WGS) entry which is preliminary data.</text>
</comment>
<evidence type="ECO:0000313" key="3">
    <source>
        <dbReference type="Proteomes" id="UP000036196"/>
    </source>
</evidence>
<evidence type="ECO:0000313" key="2">
    <source>
        <dbReference type="EMBL" id="KMK12440.1"/>
    </source>
</evidence>
<protein>
    <submittedName>
        <fullName evidence="2">RNase P</fullName>
    </submittedName>
</protein>
<reference evidence="2 3" key="1">
    <citation type="submission" date="2015-05" db="EMBL/GenBank/DDBJ databases">
        <title>Genome sequences of Pluralibacter gergoviae.</title>
        <authorList>
            <person name="Greninger A.L."/>
            <person name="Miller S."/>
        </authorList>
    </citation>
    <scope>NUCLEOTIDE SEQUENCE [LARGE SCALE GENOMIC DNA]</scope>
    <source>
        <strain evidence="2 3">JS81F13</strain>
    </source>
</reference>
<name>A0A089PHA4_PLUGE</name>
<dbReference type="AlphaFoldDB" id="A0A089PHA4"/>
<dbReference type="Proteomes" id="UP000036196">
    <property type="component" value="Unassembled WGS sequence"/>
</dbReference>
<feature type="region of interest" description="Disordered" evidence="1">
    <location>
        <begin position="40"/>
        <end position="65"/>
    </location>
</feature>